<evidence type="ECO:0000256" key="6">
    <source>
        <dbReference type="ARBA" id="ARBA00022958"/>
    </source>
</evidence>
<dbReference type="PROSITE" id="PS51202">
    <property type="entry name" value="RCK_C"/>
    <property type="match status" value="1"/>
</dbReference>
<evidence type="ECO:0000256" key="5">
    <source>
        <dbReference type="ARBA" id="ARBA00022692"/>
    </source>
</evidence>
<sequence>MEHHLFEQLLMILVGAVVATTLFRRFNLPPILAYLSIGALLGPYALQVTDPHQMTLMSELGVVFLLFMLGLEFSLPRMIAMRKLVFGLGSLQVILTTLILILISIGLGIEFRGAIVIAGALALSSTAIVTRELLRLNQLAAPHGQLSFGILLFQDLAAVFFLIIVPVLGSDGGEIDTNTLLLSLLQGAGLLLLLMVLGRTILPALFNEIARSRSDEMFVLMALVTALAAAWLTHAAGLSMALGGFLAGMMLGESHYKHQLEADIRPFRDVLLGLFFVTVGMQLNLQTLIDNWYWVILLTLGLMLLKAAIIALVTGRLNHDSRNALRAGLCLSQGGEFGFALLALGLSHAMIDSELNAMITSTIILSMVLTPVLIHFNGPLSAKLLKQPESSPAGDFAPPTLEELNSATAHVENHVIICGFGRVGQIVARFLRPIGIPYIAIDSDPFRTHEAAQAGEPMYYGDARRGDILKAIGADRARLLILTVPDHSESMAALKQIKRNYPDLPVLVRTQDDSKLELYQNAGATEVVPEALEGSLMLVSHILTLLEVPSEEIRSRIDAVRSQRYQMLHGFLHGQRSRKVTDTGTPNELRHPVTLTEGCYATGRTLDSLELKTEVISLRRGDIELGSPPAEELLEAGDILILAGEPSQVEADEERLFSG</sequence>
<dbReference type="SUPFAM" id="SSF51735">
    <property type="entry name" value="NAD(P)-binding Rossmann-fold domains"/>
    <property type="match status" value="1"/>
</dbReference>
<dbReference type="InterPro" id="IPR036291">
    <property type="entry name" value="NAD(P)-bd_dom_sf"/>
</dbReference>
<evidence type="ECO:0000256" key="7">
    <source>
        <dbReference type="ARBA" id="ARBA00022989"/>
    </source>
</evidence>
<evidence type="ECO:0000256" key="1">
    <source>
        <dbReference type="ARBA" id="ARBA00004141"/>
    </source>
</evidence>
<keyword evidence="7 10" id="KW-1133">Transmembrane helix</keyword>
<dbReference type="EMBL" id="BMIJ01000001">
    <property type="protein sequence ID" value="GGB83144.1"/>
    <property type="molecule type" value="Genomic_DNA"/>
</dbReference>
<feature type="transmembrane region" description="Helical" evidence="10">
    <location>
        <begin position="85"/>
        <end position="109"/>
    </location>
</feature>
<evidence type="ECO:0000259" key="12">
    <source>
        <dbReference type="PROSITE" id="PS51202"/>
    </source>
</evidence>
<feature type="transmembrane region" description="Helical" evidence="10">
    <location>
        <begin position="31"/>
        <end position="48"/>
    </location>
</feature>
<evidence type="ECO:0000259" key="11">
    <source>
        <dbReference type="PROSITE" id="PS51201"/>
    </source>
</evidence>
<comment type="caution">
    <text evidence="13">The sequence shown here is derived from an EMBL/GenBank/DDBJ whole genome shotgun (WGS) entry which is preliminary data.</text>
</comment>
<dbReference type="Gene3D" id="1.20.1530.20">
    <property type="match status" value="1"/>
</dbReference>
<dbReference type="Gene3D" id="3.40.50.720">
    <property type="entry name" value="NAD(P)-binding Rossmann-like Domain"/>
    <property type="match status" value="1"/>
</dbReference>
<evidence type="ECO:0000256" key="9">
    <source>
        <dbReference type="ARBA" id="ARBA00023136"/>
    </source>
</evidence>
<feature type="transmembrane region" description="Helical" evidence="10">
    <location>
        <begin position="357"/>
        <end position="376"/>
    </location>
</feature>
<feature type="transmembrane region" description="Helical" evidence="10">
    <location>
        <begin position="292"/>
        <end position="315"/>
    </location>
</feature>
<keyword evidence="2" id="KW-0813">Transport</keyword>
<dbReference type="PANTHER" id="PTHR46157:SF4">
    <property type="entry name" value="K(+) EFFLUX ANTIPORTER 3, CHLOROPLASTIC"/>
    <property type="match status" value="1"/>
</dbReference>
<evidence type="ECO:0000313" key="13">
    <source>
        <dbReference type="EMBL" id="GGB83144.1"/>
    </source>
</evidence>
<keyword evidence="6" id="KW-0630">Potassium</keyword>
<feature type="transmembrane region" description="Helical" evidence="10">
    <location>
        <begin position="218"/>
        <end position="251"/>
    </location>
</feature>
<dbReference type="InterPro" id="IPR006153">
    <property type="entry name" value="Cation/H_exchanger_TM"/>
</dbReference>
<dbReference type="Pfam" id="PF00999">
    <property type="entry name" value="Na_H_Exchanger"/>
    <property type="match status" value="1"/>
</dbReference>
<evidence type="ECO:0000256" key="3">
    <source>
        <dbReference type="ARBA" id="ARBA00022449"/>
    </source>
</evidence>
<keyword evidence="4" id="KW-0633">Potassium transport</keyword>
<keyword evidence="14" id="KW-1185">Reference proteome</keyword>
<gene>
    <name evidence="13" type="ORF">GCM10011352_06220</name>
</gene>
<dbReference type="InterPro" id="IPR003148">
    <property type="entry name" value="RCK_N"/>
</dbReference>
<feature type="transmembrane region" description="Helical" evidence="10">
    <location>
        <begin position="327"/>
        <end position="351"/>
    </location>
</feature>
<name>A0ABQ1K0X5_9GAMM</name>
<dbReference type="InterPro" id="IPR006037">
    <property type="entry name" value="RCK_C"/>
</dbReference>
<protein>
    <submittedName>
        <fullName evidence="13">Potassium transporter Kef</fullName>
    </submittedName>
</protein>
<evidence type="ECO:0000256" key="4">
    <source>
        <dbReference type="ARBA" id="ARBA00022538"/>
    </source>
</evidence>
<feature type="domain" description="RCK C-terminal" evidence="12">
    <location>
        <begin position="578"/>
        <end position="658"/>
    </location>
</feature>
<reference evidence="14" key="1">
    <citation type="journal article" date="2019" name="Int. J. Syst. Evol. Microbiol.">
        <title>The Global Catalogue of Microorganisms (GCM) 10K type strain sequencing project: providing services to taxonomists for standard genome sequencing and annotation.</title>
        <authorList>
            <consortium name="The Broad Institute Genomics Platform"/>
            <consortium name="The Broad Institute Genome Sequencing Center for Infectious Disease"/>
            <person name="Wu L."/>
            <person name="Ma J."/>
        </authorList>
    </citation>
    <scope>NUCLEOTIDE SEQUENCE [LARGE SCALE GENOMIC DNA]</scope>
    <source>
        <strain evidence="14">CGMCC 1.15341</strain>
    </source>
</reference>
<feature type="transmembrane region" description="Helical" evidence="10">
    <location>
        <begin position="180"/>
        <end position="206"/>
    </location>
</feature>
<dbReference type="Pfam" id="PF02080">
    <property type="entry name" value="TrkA_C"/>
    <property type="match status" value="1"/>
</dbReference>
<feature type="domain" description="RCK N-terminal" evidence="11">
    <location>
        <begin position="412"/>
        <end position="529"/>
    </location>
</feature>
<dbReference type="PANTHER" id="PTHR46157">
    <property type="entry name" value="K(+) EFFLUX ANTIPORTER 3, CHLOROPLASTIC"/>
    <property type="match status" value="1"/>
</dbReference>
<dbReference type="RefSeq" id="WP_188745624.1">
    <property type="nucleotide sequence ID" value="NZ_BMIJ01000001.1"/>
</dbReference>
<dbReference type="PROSITE" id="PS51201">
    <property type="entry name" value="RCK_N"/>
    <property type="match status" value="1"/>
</dbReference>
<feature type="transmembrane region" description="Helical" evidence="10">
    <location>
        <begin position="6"/>
        <end position="24"/>
    </location>
</feature>
<feature type="transmembrane region" description="Helical" evidence="10">
    <location>
        <begin position="115"/>
        <end position="134"/>
    </location>
</feature>
<keyword evidence="9 10" id="KW-0472">Membrane</keyword>
<dbReference type="Proteomes" id="UP000629025">
    <property type="component" value="Unassembled WGS sequence"/>
</dbReference>
<dbReference type="InterPro" id="IPR038770">
    <property type="entry name" value="Na+/solute_symporter_sf"/>
</dbReference>
<evidence type="ECO:0000256" key="10">
    <source>
        <dbReference type="SAM" id="Phobius"/>
    </source>
</evidence>
<evidence type="ECO:0000256" key="8">
    <source>
        <dbReference type="ARBA" id="ARBA00023065"/>
    </source>
</evidence>
<organism evidence="13 14">
    <name type="scientific">Marinobacterium zhoushanense</name>
    <dbReference type="NCBI Taxonomy" id="1679163"/>
    <lineage>
        <taxon>Bacteria</taxon>
        <taxon>Pseudomonadati</taxon>
        <taxon>Pseudomonadota</taxon>
        <taxon>Gammaproteobacteria</taxon>
        <taxon>Oceanospirillales</taxon>
        <taxon>Oceanospirillaceae</taxon>
        <taxon>Marinobacterium</taxon>
    </lineage>
</organism>
<keyword evidence="8" id="KW-0406">Ion transport</keyword>
<dbReference type="SUPFAM" id="SSF116726">
    <property type="entry name" value="TrkA C-terminal domain-like"/>
    <property type="match status" value="1"/>
</dbReference>
<evidence type="ECO:0000313" key="14">
    <source>
        <dbReference type="Proteomes" id="UP000629025"/>
    </source>
</evidence>
<comment type="subcellular location">
    <subcellularLocation>
        <location evidence="1">Membrane</location>
        <topology evidence="1">Multi-pass membrane protein</topology>
    </subcellularLocation>
</comment>
<feature type="transmembrane region" description="Helical" evidence="10">
    <location>
        <begin position="146"/>
        <end position="168"/>
    </location>
</feature>
<dbReference type="Gene3D" id="3.30.70.1450">
    <property type="entry name" value="Regulator of K+ conductance, C-terminal domain"/>
    <property type="match status" value="1"/>
</dbReference>
<keyword evidence="5 10" id="KW-0812">Transmembrane</keyword>
<dbReference type="InterPro" id="IPR036721">
    <property type="entry name" value="RCK_C_sf"/>
</dbReference>
<feature type="transmembrane region" description="Helical" evidence="10">
    <location>
        <begin position="54"/>
        <end position="73"/>
    </location>
</feature>
<dbReference type="Pfam" id="PF02254">
    <property type="entry name" value="TrkA_N"/>
    <property type="match status" value="1"/>
</dbReference>
<accession>A0ABQ1K0X5</accession>
<proteinExistence type="predicted"/>
<evidence type="ECO:0000256" key="2">
    <source>
        <dbReference type="ARBA" id="ARBA00022448"/>
    </source>
</evidence>
<keyword evidence="3" id="KW-0050">Antiport</keyword>